<proteinExistence type="predicted"/>
<gene>
    <name evidence="1" type="ORF">OPT61_g8262</name>
</gene>
<dbReference type="EMBL" id="JAPHNI010000767">
    <property type="protein sequence ID" value="KAJ8108312.1"/>
    <property type="molecule type" value="Genomic_DNA"/>
</dbReference>
<protein>
    <submittedName>
        <fullName evidence="1">Uncharacterized protein</fullName>
    </submittedName>
</protein>
<evidence type="ECO:0000313" key="1">
    <source>
        <dbReference type="EMBL" id="KAJ8108312.1"/>
    </source>
</evidence>
<accession>A0ACC2HZ13</accession>
<organism evidence="1 2">
    <name type="scientific">Boeremia exigua</name>
    <dbReference type="NCBI Taxonomy" id="749465"/>
    <lineage>
        <taxon>Eukaryota</taxon>
        <taxon>Fungi</taxon>
        <taxon>Dikarya</taxon>
        <taxon>Ascomycota</taxon>
        <taxon>Pezizomycotina</taxon>
        <taxon>Dothideomycetes</taxon>
        <taxon>Pleosporomycetidae</taxon>
        <taxon>Pleosporales</taxon>
        <taxon>Pleosporineae</taxon>
        <taxon>Didymellaceae</taxon>
        <taxon>Boeremia</taxon>
    </lineage>
</organism>
<sequence>MHFPRRDRKSSVEGEKEKESVDTSRPTLHTSPPSPVLEPITTPAPTHPQQSQNARPGLQHRRTTARTRYIDMLLGLDNVPRLHNILAAACVWILLAGYIVFPATFNSLSKSSLDDKADTALKAQALATARNVPLLYVAAAACGVGVLGIFLPSLLNSVAGLVSTLVNVYSAQEGQFSVTAKVTVVVTSACAVVAAALFLLYNTVMLNLVKRRHEREVRAEERNGETRSV</sequence>
<evidence type="ECO:0000313" key="2">
    <source>
        <dbReference type="Proteomes" id="UP001153331"/>
    </source>
</evidence>
<dbReference type="Proteomes" id="UP001153331">
    <property type="component" value="Unassembled WGS sequence"/>
</dbReference>
<keyword evidence="2" id="KW-1185">Reference proteome</keyword>
<reference evidence="1" key="1">
    <citation type="submission" date="2022-11" db="EMBL/GenBank/DDBJ databases">
        <title>Genome Sequence of Boeremia exigua.</title>
        <authorList>
            <person name="Buettner E."/>
        </authorList>
    </citation>
    <scope>NUCLEOTIDE SEQUENCE</scope>
    <source>
        <strain evidence="1">CU02</strain>
    </source>
</reference>
<name>A0ACC2HZ13_9PLEO</name>
<comment type="caution">
    <text evidence="1">The sequence shown here is derived from an EMBL/GenBank/DDBJ whole genome shotgun (WGS) entry which is preliminary data.</text>
</comment>